<dbReference type="UniPathway" id="UPA00070">
    <property type="reaction ID" value="UER00117"/>
</dbReference>
<comment type="pathway">
    <text evidence="6">Pyrimidine metabolism; UMP biosynthesis via de novo pathway; (S)-dihydroorotate from bicarbonate: step 3/3.</text>
</comment>
<keyword evidence="5 6" id="KW-0665">Pyrimidine biosynthesis</keyword>
<dbReference type="PANTHER" id="PTHR43668">
    <property type="entry name" value="ALLANTOINASE"/>
    <property type="match status" value="1"/>
</dbReference>
<dbReference type="SUPFAM" id="SSF51556">
    <property type="entry name" value="Metallo-dependent hydrolases"/>
    <property type="match status" value="1"/>
</dbReference>
<comment type="cofactor">
    <cofactor evidence="6">
        <name>Zn(2+)</name>
        <dbReference type="ChEBI" id="CHEBI:29105"/>
    </cofactor>
    <text evidence="6">Binds 2 Zn(2+) ions per subunit.</text>
</comment>
<dbReference type="InterPro" id="IPR024403">
    <property type="entry name" value="DHOase_cat"/>
</dbReference>
<dbReference type="InterPro" id="IPR032466">
    <property type="entry name" value="Metal_Hydrolase"/>
</dbReference>
<evidence type="ECO:0000313" key="8">
    <source>
        <dbReference type="EMBL" id="CEE01330.1"/>
    </source>
</evidence>
<dbReference type="GO" id="GO:0006145">
    <property type="term" value="P:purine nucleobase catabolic process"/>
    <property type="evidence" value="ECO:0007669"/>
    <property type="project" value="TreeGrafter"/>
</dbReference>
<comment type="function">
    <text evidence="1 6">Catalyzes the reversible cyclization of carbamoyl aspartate to dihydroorotate.</text>
</comment>
<feature type="binding site" evidence="6">
    <location>
        <position position="63"/>
    </location>
    <ligand>
        <name>Zn(2+)</name>
        <dbReference type="ChEBI" id="CHEBI:29105"/>
        <label>1</label>
    </ligand>
</feature>
<dbReference type="CDD" id="cd01317">
    <property type="entry name" value="DHOase_IIa"/>
    <property type="match status" value="1"/>
</dbReference>
<evidence type="ECO:0000313" key="9">
    <source>
        <dbReference type="Proteomes" id="UP000040576"/>
    </source>
</evidence>
<feature type="binding site" evidence="6">
    <location>
        <position position="306"/>
    </location>
    <ligand>
        <name>Zn(2+)</name>
        <dbReference type="ChEBI" id="CHEBI:29105"/>
        <label>1</label>
    </ligand>
</feature>
<evidence type="ECO:0000256" key="2">
    <source>
        <dbReference type="ARBA" id="ARBA00010286"/>
    </source>
</evidence>
<dbReference type="NCBIfam" id="TIGR00857">
    <property type="entry name" value="pyrC_multi"/>
    <property type="match status" value="1"/>
</dbReference>
<proteinExistence type="inferred from homology"/>
<dbReference type="GO" id="GO:0004038">
    <property type="term" value="F:allantoinase activity"/>
    <property type="evidence" value="ECO:0007669"/>
    <property type="project" value="TreeGrafter"/>
</dbReference>
<evidence type="ECO:0000259" key="7">
    <source>
        <dbReference type="Pfam" id="PF12890"/>
    </source>
</evidence>
<dbReference type="RefSeq" id="WP_034769658.1">
    <property type="nucleotide sequence ID" value="NZ_CCRF01000045.1"/>
</dbReference>
<feature type="binding site" evidence="6">
    <location>
        <position position="180"/>
    </location>
    <ligand>
        <name>Zn(2+)</name>
        <dbReference type="ChEBI" id="CHEBI:29105"/>
        <label>2</label>
    </ligand>
</feature>
<gene>
    <name evidence="6 8" type="primary">pyrC</name>
    <name evidence="8" type="ORF">BT1A1_1501</name>
</gene>
<feature type="binding site" evidence="6">
    <location>
        <position position="95"/>
    </location>
    <ligand>
        <name>substrate</name>
    </ligand>
</feature>
<feature type="active site" evidence="6">
    <location>
        <position position="306"/>
    </location>
</feature>
<dbReference type="GO" id="GO:0005737">
    <property type="term" value="C:cytoplasm"/>
    <property type="evidence" value="ECO:0007669"/>
    <property type="project" value="TreeGrafter"/>
</dbReference>
<dbReference type="Pfam" id="PF12890">
    <property type="entry name" value="DHOase"/>
    <property type="match status" value="1"/>
</dbReference>
<dbReference type="PROSITE" id="PS00483">
    <property type="entry name" value="DIHYDROOROTASE_2"/>
    <property type="match status" value="1"/>
</dbReference>
<feature type="binding site" evidence="6">
    <location>
        <position position="279"/>
    </location>
    <ligand>
        <name>substrate</name>
    </ligand>
</feature>
<keyword evidence="6" id="KW-0862">Zinc</keyword>
<dbReference type="GO" id="GO:0004151">
    <property type="term" value="F:dihydroorotase activity"/>
    <property type="evidence" value="ECO:0007669"/>
    <property type="project" value="UniProtKB-UniRule"/>
</dbReference>
<dbReference type="NCBIfam" id="NF006837">
    <property type="entry name" value="PRK09357.1-2"/>
    <property type="match status" value="1"/>
</dbReference>
<dbReference type="HAMAP" id="MF_00220_B">
    <property type="entry name" value="PyrC_classI_B"/>
    <property type="match status" value="1"/>
</dbReference>
<evidence type="ECO:0000256" key="6">
    <source>
        <dbReference type="HAMAP-Rule" id="MF_00220"/>
    </source>
</evidence>
<dbReference type="GO" id="GO:0044205">
    <property type="term" value="P:'de novo' UMP biosynthetic process"/>
    <property type="evidence" value="ECO:0007669"/>
    <property type="project" value="UniProtKB-UniRule"/>
</dbReference>
<evidence type="ECO:0000256" key="4">
    <source>
        <dbReference type="ARBA" id="ARBA00022801"/>
    </source>
</evidence>
<dbReference type="Proteomes" id="UP000040576">
    <property type="component" value="Unassembled WGS sequence"/>
</dbReference>
<dbReference type="MEROPS" id="M38.972"/>
<evidence type="ECO:0000256" key="5">
    <source>
        <dbReference type="ARBA" id="ARBA00022975"/>
    </source>
</evidence>
<dbReference type="InterPro" id="IPR050138">
    <property type="entry name" value="DHOase/Allantoinase_Hydrolase"/>
</dbReference>
<dbReference type="PANTHER" id="PTHR43668:SF2">
    <property type="entry name" value="ALLANTOINASE"/>
    <property type="match status" value="1"/>
</dbReference>
<feature type="binding site" evidence="6">
    <location>
        <position position="153"/>
    </location>
    <ligand>
        <name>Zn(2+)</name>
        <dbReference type="ChEBI" id="CHEBI:29105"/>
        <label>2</label>
    </ligand>
</feature>
<dbReference type="InterPro" id="IPR011059">
    <property type="entry name" value="Metal-dep_hydrolase_composite"/>
</dbReference>
<organism evidence="8 9">
    <name type="scientific">Caldibacillus thermoamylovorans</name>
    <dbReference type="NCBI Taxonomy" id="35841"/>
    <lineage>
        <taxon>Bacteria</taxon>
        <taxon>Bacillati</taxon>
        <taxon>Bacillota</taxon>
        <taxon>Bacilli</taxon>
        <taxon>Bacillales</taxon>
        <taxon>Bacillaceae</taxon>
        <taxon>Caldibacillus</taxon>
    </lineage>
</organism>
<keyword evidence="3 6" id="KW-0479">Metal-binding</keyword>
<protein>
    <recommendedName>
        <fullName evidence="6">Dihydroorotase</fullName>
        <shortName evidence="6">DHOase</shortName>
        <ecNumber evidence="6">3.5.2.3</ecNumber>
    </recommendedName>
</protein>
<dbReference type="GO" id="GO:0008270">
    <property type="term" value="F:zinc ion binding"/>
    <property type="evidence" value="ECO:0007669"/>
    <property type="project" value="UniProtKB-UniRule"/>
</dbReference>
<feature type="binding site" evidence="6">
    <location>
        <position position="310"/>
    </location>
    <ligand>
        <name>substrate</name>
    </ligand>
</feature>
<name>A0A090J0H7_9BACI</name>
<feature type="binding site" evidence="6">
    <location>
        <begin position="63"/>
        <end position="65"/>
    </location>
    <ligand>
        <name>substrate</name>
    </ligand>
</feature>
<accession>A0A090J0H7</accession>
<feature type="binding site" evidence="6">
    <location>
        <position position="233"/>
    </location>
    <ligand>
        <name>Zn(2+)</name>
        <dbReference type="ChEBI" id="CHEBI:29105"/>
        <label>2</label>
    </ligand>
</feature>
<feature type="binding site" evidence="6">
    <location>
        <position position="153"/>
    </location>
    <ligand>
        <name>Zn(2+)</name>
        <dbReference type="ChEBI" id="CHEBI:29105"/>
        <label>1</label>
    </ligand>
</feature>
<evidence type="ECO:0000256" key="3">
    <source>
        <dbReference type="ARBA" id="ARBA00022723"/>
    </source>
</evidence>
<dbReference type="EC" id="3.5.2.3" evidence="6"/>
<dbReference type="PROSITE" id="PS00482">
    <property type="entry name" value="DIHYDROOROTASE_1"/>
    <property type="match status" value="1"/>
</dbReference>
<reference evidence="8 9" key="1">
    <citation type="submission" date="2014-07" db="EMBL/GenBank/DDBJ databases">
        <authorList>
            <person name="Wibberg Daniel"/>
        </authorList>
    </citation>
    <scope>NUCLEOTIDE SEQUENCE [LARGE SCALE GENOMIC DNA]</scope>
</reference>
<feature type="domain" description="Dihydroorotase catalytic" evidence="7">
    <location>
        <begin position="53"/>
        <end position="239"/>
    </location>
</feature>
<dbReference type="AlphaFoldDB" id="A0A090J0H7"/>
<dbReference type="Gene3D" id="3.20.20.140">
    <property type="entry name" value="Metal-dependent hydrolases"/>
    <property type="match status" value="1"/>
</dbReference>
<keyword evidence="4 6" id="KW-0378">Hydrolase</keyword>
<dbReference type="EMBL" id="CCRF01000045">
    <property type="protein sequence ID" value="CEE01330.1"/>
    <property type="molecule type" value="Genomic_DNA"/>
</dbReference>
<evidence type="ECO:0000256" key="1">
    <source>
        <dbReference type="ARBA" id="ARBA00002368"/>
    </source>
</evidence>
<sequence length="430" mass="47168">MKLIIKNGLLINENGSLEKKHLYIDNGQIVKISEHLSGEDQAEKVIDANGLFVSPGFIDVHVHLREPGGEHKETIETGTKAAAKGGFTTICAMPNTNPVSDSKEQIQWLKKRIQETGKVRVLPYGSITKGLAGDQLNHFKELAEAGAFAFTDDGVGIQTAERMYQAMREAAKVNKAIVAHCEDMSLVQGGVVHEGKVDKRLGLKGITSLAESVQIARDVLLAEQSGCHYHVCHISTKESVRIVRDAKRAGIHVTAEVSPHHLLLCEDDIPGNDTNYKMNPPLRSRADQEALIEGLLDGTIDLIATDHAPHSESEKRQGMEKAPFGIVGLETAFPLLYTNFVEKGVLSLKQLVDFLTKKPADIFNLPYGKLAEGNVADLVLIDWKQEETIDPATFVSKGKNTPFAGWTCKGWPQATIVSGEVVWEKERVHH</sequence>
<feature type="binding site" evidence="6">
    <location>
        <position position="61"/>
    </location>
    <ligand>
        <name>Zn(2+)</name>
        <dbReference type="ChEBI" id="CHEBI:29105"/>
        <label>1</label>
    </ligand>
</feature>
<dbReference type="Gene3D" id="2.30.40.10">
    <property type="entry name" value="Urease, subunit C, domain 1"/>
    <property type="match status" value="1"/>
</dbReference>
<feature type="binding site" evidence="6">
    <location>
        <begin position="324"/>
        <end position="325"/>
    </location>
    <ligand>
        <name>substrate</name>
    </ligand>
</feature>
<comment type="similarity">
    <text evidence="2 6">Belongs to the metallo-dependent hydrolases superfamily. DHOase family. Class I DHOase subfamily.</text>
</comment>
<keyword evidence="9" id="KW-1185">Reference proteome</keyword>
<comment type="catalytic activity">
    <reaction evidence="6">
        <text>(S)-dihydroorotate + H2O = N-carbamoyl-L-aspartate + H(+)</text>
        <dbReference type="Rhea" id="RHEA:24296"/>
        <dbReference type="ChEBI" id="CHEBI:15377"/>
        <dbReference type="ChEBI" id="CHEBI:15378"/>
        <dbReference type="ChEBI" id="CHEBI:30864"/>
        <dbReference type="ChEBI" id="CHEBI:32814"/>
        <dbReference type="EC" id="3.5.2.3"/>
    </reaction>
</comment>
<dbReference type="InterPro" id="IPR002195">
    <property type="entry name" value="Dihydroorotase_CS"/>
</dbReference>
<dbReference type="InterPro" id="IPR004722">
    <property type="entry name" value="DHOase"/>
</dbReference>
<dbReference type="SUPFAM" id="SSF51338">
    <property type="entry name" value="Composite domain of metallo-dependent hydrolases"/>
    <property type="match status" value="1"/>
</dbReference>